<organism evidence="7 8">
    <name type="scientific">Pseudomonas nitroreducens</name>
    <dbReference type="NCBI Taxonomy" id="46680"/>
    <lineage>
        <taxon>Bacteria</taxon>
        <taxon>Pseudomonadati</taxon>
        <taxon>Pseudomonadota</taxon>
        <taxon>Gammaproteobacteria</taxon>
        <taxon>Pseudomonadales</taxon>
        <taxon>Pseudomonadaceae</taxon>
        <taxon>Pseudomonas</taxon>
    </lineage>
</organism>
<evidence type="ECO:0000313" key="7">
    <source>
        <dbReference type="EMBL" id="TLP72293.1"/>
    </source>
</evidence>
<dbReference type="Proteomes" id="UP000307510">
    <property type="component" value="Unassembled WGS sequence"/>
</dbReference>
<feature type="region of interest" description="Disordered" evidence="3">
    <location>
        <begin position="125"/>
        <end position="144"/>
    </location>
</feature>
<dbReference type="InterPro" id="IPR037873">
    <property type="entry name" value="BamE-like"/>
</dbReference>
<comment type="caution">
    <text evidence="7">The sequence shown here is derived from an EMBL/GenBank/DDBJ whole genome shotgun (WGS) entry which is preliminary data.</text>
</comment>
<evidence type="ECO:0000259" key="6">
    <source>
        <dbReference type="Pfam" id="PF13511"/>
    </source>
</evidence>
<evidence type="ECO:0000256" key="3">
    <source>
        <dbReference type="SAM" id="MobiDB-lite"/>
    </source>
</evidence>
<feature type="domain" description="DUF4124" evidence="6">
    <location>
        <begin position="12"/>
        <end position="58"/>
    </location>
</feature>
<dbReference type="AlphaFoldDB" id="A0A5R9A0T3"/>
<reference evidence="7 8" key="1">
    <citation type="submission" date="2019-05" db="EMBL/GenBank/DDBJ databases">
        <authorList>
            <person name="Moore K."/>
            <person name="O'Neill P."/>
            <person name="Farbos A."/>
            <person name="Studholme D.J."/>
        </authorList>
    </citation>
    <scope>NUCLEOTIDE SEQUENCE [LARGE SCALE GENOMIC DNA]</scope>
    <source>
        <strain evidence="7 8">DSM 9128</strain>
    </source>
</reference>
<feature type="chain" id="PRO_5024396930" evidence="4">
    <location>
        <begin position="21"/>
        <end position="175"/>
    </location>
</feature>
<dbReference type="InterPro" id="IPR025392">
    <property type="entry name" value="DUF4124"/>
</dbReference>
<reference evidence="8" key="2">
    <citation type="submission" date="2019-06" db="EMBL/GenBank/DDBJ databases">
        <title>AzeR, a transcriptional regulator that responds to azelaic acid in Pseudomonas nitroreducens.</title>
        <authorList>
            <person name="Bez C."/>
            <person name="Javvadi S.G."/>
            <person name="Bertani I."/>
            <person name="Devescovi G."/>
            <person name="Studholme D.J."/>
            <person name="Geller A."/>
            <person name="Levy A."/>
            <person name="Venturi V."/>
        </authorList>
    </citation>
    <scope>NUCLEOTIDE SEQUENCE [LARGE SCALE GENOMIC DNA]</scope>
    <source>
        <strain evidence="8">DSM 9128</strain>
    </source>
</reference>
<dbReference type="Gene3D" id="3.30.1450.10">
    <property type="match status" value="1"/>
</dbReference>
<evidence type="ECO:0000256" key="1">
    <source>
        <dbReference type="ARBA" id="ARBA00022729"/>
    </source>
</evidence>
<gene>
    <name evidence="7" type="primary">bamE</name>
    <name evidence="7" type="ORF">FEA48_18580</name>
</gene>
<evidence type="ECO:0000256" key="2">
    <source>
        <dbReference type="ARBA" id="ARBA00023136"/>
    </source>
</evidence>
<sequence length="175" mass="18965">MRLPALLYSLLIPLVPTCEAASVFRCTAADGSVLFSQYGCPVERQQEIQEANNPTPGSGEPVPLAIPQESAPQKPVVGSKGQGKKDAERESVVVVGEQQNGCGNRVTGSARRKAIIEGRVRTGMTRSDVESTLGRPDRTSQHNETLRYHYEADKKHGARTVTFDEDGCVMGKAKR</sequence>
<dbReference type="InterPro" id="IPR007450">
    <property type="entry name" value="BamE_dom"/>
</dbReference>
<protein>
    <submittedName>
        <fullName evidence="7">Outer membrane protein assembly factor BamE</fullName>
    </submittedName>
</protein>
<proteinExistence type="predicted"/>
<dbReference type="RefSeq" id="WP_138215118.1">
    <property type="nucleotide sequence ID" value="NZ_VASG01000005.1"/>
</dbReference>
<dbReference type="Pfam" id="PF13511">
    <property type="entry name" value="DUF4124"/>
    <property type="match status" value="1"/>
</dbReference>
<dbReference type="EMBL" id="VASG01000005">
    <property type="protein sequence ID" value="TLP72293.1"/>
    <property type="molecule type" value="Genomic_DNA"/>
</dbReference>
<evidence type="ECO:0000259" key="5">
    <source>
        <dbReference type="Pfam" id="PF04355"/>
    </source>
</evidence>
<feature type="region of interest" description="Disordered" evidence="3">
    <location>
        <begin position="50"/>
        <end position="106"/>
    </location>
</feature>
<feature type="compositionally biased region" description="Basic and acidic residues" evidence="3">
    <location>
        <begin position="135"/>
        <end position="144"/>
    </location>
</feature>
<dbReference type="GO" id="GO:0019867">
    <property type="term" value="C:outer membrane"/>
    <property type="evidence" value="ECO:0007669"/>
    <property type="project" value="InterPro"/>
</dbReference>
<accession>A0A5R9A0T3</accession>
<keyword evidence="2" id="KW-0472">Membrane</keyword>
<evidence type="ECO:0000256" key="4">
    <source>
        <dbReference type="SAM" id="SignalP"/>
    </source>
</evidence>
<dbReference type="Pfam" id="PF04355">
    <property type="entry name" value="BamE"/>
    <property type="match status" value="1"/>
</dbReference>
<feature type="signal peptide" evidence="4">
    <location>
        <begin position="1"/>
        <end position="20"/>
    </location>
</feature>
<name>A0A5R9A0T3_PSENT</name>
<keyword evidence="1 4" id="KW-0732">Signal</keyword>
<feature type="domain" description="Outer membrane protein assembly factor BamE" evidence="5">
    <location>
        <begin position="119"/>
        <end position="169"/>
    </location>
</feature>
<evidence type="ECO:0000313" key="8">
    <source>
        <dbReference type="Proteomes" id="UP000307510"/>
    </source>
</evidence>